<evidence type="ECO:0000313" key="3">
    <source>
        <dbReference type="Proteomes" id="UP001497457"/>
    </source>
</evidence>
<organism evidence="2 3">
    <name type="scientific">Urochloa decumbens</name>
    <dbReference type="NCBI Taxonomy" id="240449"/>
    <lineage>
        <taxon>Eukaryota</taxon>
        <taxon>Viridiplantae</taxon>
        <taxon>Streptophyta</taxon>
        <taxon>Embryophyta</taxon>
        <taxon>Tracheophyta</taxon>
        <taxon>Spermatophyta</taxon>
        <taxon>Magnoliopsida</taxon>
        <taxon>Liliopsida</taxon>
        <taxon>Poales</taxon>
        <taxon>Poaceae</taxon>
        <taxon>PACMAD clade</taxon>
        <taxon>Panicoideae</taxon>
        <taxon>Panicodae</taxon>
        <taxon>Paniceae</taxon>
        <taxon>Melinidinae</taxon>
        <taxon>Urochloa</taxon>
    </lineage>
</organism>
<feature type="compositionally biased region" description="Basic and acidic residues" evidence="1">
    <location>
        <begin position="40"/>
        <end position="51"/>
    </location>
</feature>
<dbReference type="AlphaFoldDB" id="A0ABC8VEJ3"/>
<reference evidence="3" key="1">
    <citation type="submission" date="2024-06" db="EMBL/GenBank/DDBJ databases">
        <authorList>
            <person name="Ryan C."/>
        </authorList>
    </citation>
    <scope>NUCLEOTIDE SEQUENCE [LARGE SCALE GENOMIC DNA]</scope>
</reference>
<feature type="region of interest" description="Disordered" evidence="1">
    <location>
        <begin position="33"/>
        <end position="94"/>
    </location>
</feature>
<reference evidence="2 3" key="2">
    <citation type="submission" date="2024-10" db="EMBL/GenBank/DDBJ databases">
        <authorList>
            <person name="Ryan C."/>
        </authorList>
    </citation>
    <scope>NUCLEOTIDE SEQUENCE [LARGE SCALE GENOMIC DNA]</scope>
</reference>
<evidence type="ECO:0000256" key="1">
    <source>
        <dbReference type="SAM" id="MobiDB-lite"/>
    </source>
</evidence>
<sequence>MWACRPFLCRPRTLLDSIRHRRVSVTVPLPVVPGAASRCNGDRPDATKDKAVATSPRCNGGGEPEGTVTSRKAPAPDERRRKGRSAAAANRSPPAATVEKKHLFLVLDDAKYGFGIHKLDIDAAEAAANPDVDVAAAADDVEFDALPSLPNPPVMSRRGFWRRHGGWRLPFRPDGHICACEVPRLMNGVAAAPEWKLGKEKLFVQDSRRRWGKVLPRRDPDGAGSGQQEQPNRKGRCAGDGEGEKCVLRLSTFRVEYDADGELVTADRHCRSPAPAGSFSLSRYHEFSRVYPGYWQAFWA</sequence>
<evidence type="ECO:0000313" key="2">
    <source>
        <dbReference type="EMBL" id="CAL4889291.1"/>
    </source>
</evidence>
<accession>A0ABC8VEJ3</accession>
<dbReference type="Proteomes" id="UP001497457">
    <property type="component" value="Chromosome 1b"/>
</dbReference>
<gene>
    <name evidence="2" type="ORF">URODEC1_LOCUS2619</name>
</gene>
<dbReference type="EMBL" id="OZ075111">
    <property type="protein sequence ID" value="CAL4889291.1"/>
    <property type="molecule type" value="Genomic_DNA"/>
</dbReference>
<feature type="compositionally biased region" description="Low complexity" evidence="1">
    <location>
        <begin position="85"/>
        <end position="94"/>
    </location>
</feature>
<protein>
    <submittedName>
        <fullName evidence="2">Uncharacterized protein</fullName>
    </submittedName>
</protein>
<proteinExistence type="predicted"/>
<feature type="region of interest" description="Disordered" evidence="1">
    <location>
        <begin position="214"/>
        <end position="240"/>
    </location>
</feature>
<keyword evidence="3" id="KW-1185">Reference proteome</keyword>
<name>A0ABC8VEJ3_9POAL</name>